<feature type="non-terminal residue" evidence="2">
    <location>
        <position position="1"/>
    </location>
</feature>
<dbReference type="AlphaFoldDB" id="A0A0D2LZN2"/>
<dbReference type="SUPFAM" id="SSF53335">
    <property type="entry name" value="S-adenosyl-L-methionine-dependent methyltransferases"/>
    <property type="match status" value="1"/>
</dbReference>
<evidence type="ECO:0000313" key="2">
    <source>
        <dbReference type="EMBL" id="KIY96864.1"/>
    </source>
</evidence>
<evidence type="ECO:0000256" key="1">
    <source>
        <dbReference type="SAM" id="MobiDB-lite"/>
    </source>
</evidence>
<dbReference type="InterPro" id="IPR006342">
    <property type="entry name" value="FkbM_mtfrase"/>
</dbReference>
<keyword evidence="3" id="KW-1185">Reference proteome</keyword>
<feature type="compositionally biased region" description="Acidic residues" evidence="1">
    <location>
        <begin position="381"/>
        <end position="403"/>
    </location>
</feature>
<evidence type="ECO:0000313" key="3">
    <source>
        <dbReference type="Proteomes" id="UP000054498"/>
    </source>
</evidence>
<reference evidence="2 3" key="1">
    <citation type="journal article" date="2013" name="BMC Genomics">
        <title>Reconstruction of the lipid metabolism for the microalga Monoraphidium neglectum from its genome sequence reveals characteristics suitable for biofuel production.</title>
        <authorList>
            <person name="Bogen C."/>
            <person name="Al-Dilaimi A."/>
            <person name="Albersmeier A."/>
            <person name="Wichmann J."/>
            <person name="Grundmann M."/>
            <person name="Rupp O."/>
            <person name="Lauersen K.J."/>
            <person name="Blifernez-Klassen O."/>
            <person name="Kalinowski J."/>
            <person name="Goesmann A."/>
            <person name="Mussgnug J.H."/>
            <person name="Kruse O."/>
        </authorList>
    </citation>
    <scope>NUCLEOTIDE SEQUENCE [LARGE SCALE GENOMIC DNA]</scope>
    <source>
        <strain evidence="2 3">SAG 48.87</strain>
    </source>
</reference>
<dbReference type="Proteomes" id="UP000054498">
    <property type="component" value="Unassembled WGS sequence"/>
</dbReference>
<feature type="compositionally biased region" description="Basic residues" evidence="1">
    <location>
        <begin position="332"/>
        <end position="345"/>
    </location>
</feature>
<dbReference type="KEGG" id="mng:MNEG_11097"/>
<dbReference type="InterPro" id="IPR029063">
    <property type="entry name" value="SAM-dependent_MTases_sf"/>
</dbReference>
<accession>A0A0D2LZN2</accession>
<organism evidence="2 3">
    <name type="scientific">Monoraphidium neglectum</name>
    <dbReference type="NCBI Taxonomy" id="145388"/>
    <lineage>
        <taxon>Eukaryota</taxon>
        <taxon>Viridiplantae</taxon>
        <taxon>Chlorophyta</taxon>
        <taxon>core chlorophytes</taxon>
        <taxon>Chlorophyceae</taxon>
        <taxon>CS clade</taxon>
        <taxon>Sphaeropleales</taxon>
        <taxon>Selenastraceae</taxon>
        <taxon>Monoraphidium</taxon>
    </lineage>
</organism>
<dbReference type="OrthoDB" id="543564at2759"/>
<proteinExistence type="predicted"/>
<dbReference type="RefSeq" id="XP_013895884.1">
    <property type="nucleotide sequence ID" value="XM_014040430.1"/>
</dbReference>
<dbReference type="EMBL" id="KK102809">
    <property type="protein sequence ID" value="KIY96864.1"/>
    <property type="molecule type" value="Genomic_DNA"/>
</dbReference>
<dbReference type="NCBIfam" id="TIGR01444">
    <property type="entry name" value="fkbM_fam"/>
    <property type="match status" value="1"/>
</dbReference>
<feature type="region of interest" description="Disordered" evidence="1">
    <location>
        <begin position="268"/>
        <end position="453"/>
    </location>
</feature>
<gene>
    <name evidence="2" type="ORF">MNEG_11097</name>
</gene>
<feature type="compositionally biased region" description="Low complexity" evidence="1">
    <location>
        <begin position="286"/>
        <end position="295"/>
    </location>
</feature>
<feature type="compositionally biased region" description="Acidic residues" evidence="1">
    <location>
        <begin position="412"/>
        <end position="439"/>
    </location>
</feature>
<sequence>LATDTMQRIETGLRSFSAQNPTLDRVAADLQRLRPGITGQAESVTNIENSMGKLRSQLKAMQRCGRRAAMSAAGRRPGVAGPAAPRAGARPQGALFLNNERLDVTVLALAGGQQAGGAQILRSGKPFAPQVLQELLSRVRPGSTVVDTDCNSGSYAVFFAAKVGPRGAVHCFEPQRKLAQLAGANALVNGFSSVVRVHNAALSFAGGAIRISSESPGPKASRGSLFVAKGGEEVQAVTLDSFKLKDVSLIRVQSWGTADFFSSLEYTENRDDSKVLQEPPQKAAPKEGAGAQEVGAAEEEAPAEKRGGKGGAAAADDEAAGEGAGAGGDGKARKRGGRSRGRRVKPPVEVEEAGAGEDAAAAEEEGVEDAGAGAEAKGDAAAEDEEGGEEGEPAAAEEEEEEGGASKKAAAEDEGAGEEDGGGDEEAAAEEDEEEPAADADERRRLSRRALSR</sequence>
<feature type="compositionally biased region" description="Acidic residues" evidence="1">
    <location>
        <begin position="349"/>
        <end position="368"/>
    </location>
</feature>
<dbReference type="Gene3D" id="3.40.50.150">
    <property type="entry name" value="Vaccinia Virus protein VP39"/>
    <property type="match status" value="1"/>
</dbReference>
<protein>
    <submittedName>
        <fullName evidence="2">Uncharacterized protein</fullName>
    </submittedName>
</protein>
<name>A0A0D2LZN2_9CHLO</name>
<dbReference type="GeneID" id="25728325"/>